<keyword evidence="3" id="KW-1185">Reference proteome</keyword>
<dbReference type="SUPFAM" id="SSF56808">
    <property type="entry name" value="Ribosomal protein L1"/>
    <property type="match status" value="1"/>
</dbReference>
<dbReference type="Gene3D" id="3.40.50.790">
    <property type="match status" value="1"/>
</dbReference>
<reference evidence="3" key="1">
    <citation type="journal article" date="2016" name="Genome Announc.">
        <title>Genome sequences of three species of Hanseniaspora isolated from spontaneous wine fermentations.</title>
        <authorList>
            <person name="Sternes P.R."/>
            <person name="Lee D."/>
            <person name="Kutyna D.R."/>
            <person name="Borneman A.R."/>
        </authorList>
    </citation>
    <scope>NUCLEOTIDE SEQUENCE [LARGE SCALE GENOMIC DNA]</scope>
    <source>
        <strain evidence="3">AWRI3580</strain>
    </source>
</reference>
<dbReference type="GO" id="GO:0000502">
    <property type="term" value="C:proteasome complex"/>
    <property type="evidence" value="ECO:0007669"/>
    <property type="project" value="UniProtKB-KW"/>
</dbReference>
<feature type="region of interest" description="Disordered" evidence="1">
    <location>
        <begin position="1"/>
        <end position="28"/>
    </location>
</feature>
<dbReference type="Proteomes" id="UP000095358">
    <property type="component" value="Unassembled WGS sequence"/>
</dbReference>
<feature type="compositionally biased region" description="Basic residues" evidence="1">
    <location>
        <begin position="378"/>
        <end position="389"/>
    </location>
</feature>
<evidence type="ECO:0000313" key="3">
    <source>
        <dbReference type="Proteomes" id="UP000095358"/>
    </source>
</evidence>
<sequence>MAPKTTKATKAKKAAASKKQEPISNDIPEKRIESAISGLEKYLQKEEDTEKVNEKTGKFKLISDDDDELKDKLQLIVVNNVPFNEDTDVSKTKKAIFKPLTITTESSVHSHISEFKKILVIVNDSVKFNTDKEDETSEIYKLINEDKIPVGEIITPKKLKTLYKPFENKRQLLADHSVILCDDSIITLMPKLLGGKAFNKISSTPIPIRVRNSPITLSTSIKNFWNKKTAAKYPNGSTLNVNLGNLLTYSTEEDKKHLIENIKVIAKQFLEKYMIRSIFLKSNFSPVVPIFYNEKSLKELIKSKETAKAKQDEESEEVIKNKVEINGVEIELNAFNRALYEIANPEELETIFKKQIHSAKKRNAEDSEEDKNEEVKAPAKKQKKAAKKD</sequence>
<dbReference type="InterPro" id="IPR023674">
    <property type="entry name" value="Ribosomal_uL1-like"/>
</dbReference>
<dbReference type="VEuPathDB" id="FungiDB:AWRI3580_g1009"/>
<name>A0A1E5RY28_HANUV</name>
<feature type="compositionally biased region" description="Basic residues" evidence="1">
    <location>
        <begin position="7"/>
        <end position="16"/>
    </location>
</feature>
<keyword evidence="2" id="KW-0647">Proteasome</keyword>
<dbReference type="Pfam" id="PF00687">
    <property type="entry name" value="Ribosomal_L1"/>
    <property type="match status" value="1"/>
</dbReference>
<evidence type="ECO:0000256" key="1">
    <source>
        <dbReference type="SAM" id="MobiDB-lite"/>
    </source>
</evidence>
<gene>
    <name evidence="2" type="ORF">AWRI3580_g1009</name>
</gene>
<feature type="region of interest" description="Disordered" evidence="1">
    <location>
        <begin position="359"/>
        <end position="389"/>
    </location>
</feature>
<dbReference type="OrthoDB" id="10251727at2759"/>
<dbReference type="InterPro" id="IPR028364">
    <property type="entry name" value="Ribosomal_uL1/biogenesis"/>
</dbReference>
<proteinExistence type="predicted"/>
<dbReference type="STRING" id="29833.A0A1E5RY28"/>
<dbReference type="AlphaFoldDB" id="A0A1E5RY28"/>
<protein>
    <submittedName>
        <fullName evidence="2">Proteasome-interacting protein CIC1</fullName>
    </submittedName>
</protein>
<dbReference type="EMBL" id="LPNN01000002">
    <property type="protein sequence ID" value="OEJ91882.1"/>
    <property type="molecule type" value="Genomic_DNA"/>
</dbReference>
<evidence type="ECO:0000313" key="2">
    <source>
        <dbReference type="EMBL" id="OEJ91882.1"/>
    </source>
</evidence>
<comment type="caution">
    <text evidence="2">The sequence shown here is derived from an EMBL/GenBank/DDBJ whole genome shotgun (WGS) entry which is preliminary data.</text>
</comment>
<dbReference type="InterPro" id="IPR016095">
    <property type="entry name" value="Ribosomal_uL1_3-a/b-sand"/>
</dbReference>
<accession>A0A1E5RY28</accession>
<organism evidence="2 3">
    <name type="scientific">Hanseniaspora uvarum</name>
    <name type="common">Yeast</name>
    <name type="synonym">Kloeckera apiculata</name>
    <dbReference type="NCBI Taxonomy" id="29833"/>
    <lineage>
        <taxon>Eukaryota</taxon>
        <taxon>Fungi</taxon>
        <taxon>Dikarya</taxon>
        <taxon>Ascomycota</taxon>
        <taxon>Saccharomycotina</taxon>
        <taxon>Saccharomycetes</taxon>
        <taxon>Saccharomycodales</taxon>
        <taxon>Saccharomycodaceae</taxon>
        <taxon>Hanseniaspora</taxon>
    </lineage>
</organism>